<dbReference type="GO" id="GO:0004445">
    <property type="term" value="F:inositol-polyphosphate 5-phosphatase activity"/>
    <property type="evidence" value="ECO:0007669"/>
    <property type="project" value="InterPro"/>
</dbReference>
<comment type="caution">
    <text evidence="4">The sequence shown here is derived from an EMBL/GenBank/DDBJ whole genome shotgun (WGS) entry which is preliminary data.</text>
</comment>
<protein>
    <recommendedName>
        <fullName evidence="3">Inositol polyphosphate-related phosphatase domain-containing protein</fullName>
    </recommendedName>
</protein>
<dbReference type="GO" id="GO:0034485">
    <property type="term" value="F:phosphatidylinositol-3,4,5-trisphosphate 5-phosphatase activity"/>
    <property type="evidence" value="ECO:0000318"/>
    <property type="project" value="GO_Central"/>
</dbReference>
<dbReference type="GO" id="GO:0004439">
    <property type="term" value="F:phosphatidylinositol-4,5-bisphosphate 5-phosphatase activity"/>
    <property type="evidence" value="ECO:0000318"/>
    <property type="project" value="GO_Central"/>
</dbReference>
<proteinExistence type="inferred from homology"/>
<keyword evidence="5" id="KW-1185">Reference proteome</keyword>
<dbReference type="Pfam" id="PF22669">
    <property type="entry name" value="Exo_endo_phos2"/>
    <property type="match status" value="2"/>
</dbReference>
<evidence type="ECO:0000256" key="1">
    <source>
        <dbReference type="ARBA" id="ARBA00010768"/>
    </source>
</evidence>
<accession>A0A9R1XJ39</accession>
<evidence type="ECO:0000259" key="3">
    <source>
        <dbReference type="SMART" id="SM00128"/>
    </source>
</evidence>
<dbReference type="Gene3D" id="3.60.10.10">
    <property type="entry name" value="Endonuclease/exonuclease/phosphatase"/>
    <property type="match status" value="2"/>
</dbReference>
<dbReference type="InterPro" id="IPR036691">
    <property type="entry name" value="Endo/exonu/phosph_ase_sf"/>
</dbReference>
<organism evidence="4 5">
    <name type="scientific">Lactuca sativa</name>
    <name type="common">Garden lettuce</name>
    <dbReference type="NCBI Taxonomy" id="4236"/>
    <lineage>
        <taxon>Eukaryota</taxon>
        <taxon>Viridiplantae</taxon>
        <taxon>Streptophyta</taxon>
        <taxon>Embryophyta</taxon>
        <taxon>Tracheophyta</taxon>
        <taxon>Spermatophyta</taxon>
        <taxon>Magnoliopsida</taxon>
        <taxon>eudicotyledons</taxon>
        <taxon>Gunneridae</taxon>
        <taxon>Pentapetalae</taxon>
        <taxon>asterids</taxon>
        <taxon>campanulids</taxon>
        <taxon>Asterales</taxon>
        <taxon>Asteraceae</taxon>
        <taxon>Cichorioideae</taxon>
        <taxon>Cichorieae</taxon>
        <taxon>Lactucinae</taxon>
        <taxon>Lactuca</taxon>
    </lineage>
</organism>
<dbReference type="AlphaFoldDB" id="A0A9R1XJ39"/>
<dbReference type="EMBL" id="NBSK02000004">
    <property type="protein sequence ID" value="KAJ0211774.1"/>
    <property type="molecule type" value="Genomic_DNA"/>
</dbReference>
<dbReference type="GO" id="GO:0046856">
    <property type="term" value="P:phosphatidylinositol dephosphorylation"/>
    <property type="evidence" value="ECO:0000318"/>
    <property type="project" value="GO_Central"/>
</dbReference>
<sequence>MLGEVTWPRLVASKLLRKTLGSNNFVADFPGNTDSFLNLPTLDLENIPSPKIIFTDHDDTQKFKVFVSTWNVGGVPPTEDLNIDDLLDTCNTPCDIYVLGFQEVVPLRASNVLGSDKKKISMKWNSLIRRSLNKKSHNVSYNDDSLVDKQWKSFRGRKGNKSIIESGMIQQEFRCLISKQMVGILISVWVRSDLHPFFRNPNVSCVGCGIMGCLGNKGSVSVRFQFHETSFCFVCSHLASGGREGDEKNRNSDAAEILSRTSFPTAMGPSLDLPKKILDHEYVFNQRSEIHKINVTRRNGIRWEHVKVEKNNGVTGYSHESSGGAVHMWLMEAATFRRRRLRWRVEVKIVDLRWSSEGESRVVLLGDLNYRISLPERETRLLVNRKDWNTLLENDQLRMELMDGQAFEAWHEGTINFAPTYKYHPTSGEYYGCGHLGTKSKKKRAPAWCDRIIWTGEGLKQLLYTRSETPLSDHRPVKAMFSAEVKVSRLRYQSFCLSERFGRRTRASLEFHSDDEYSSHSGRLSFHIKNKMTP</sequence>
<dbReference type="PANTHER" id="PTHR45666">
    <property type="entry name" value="TYPE IV INOSITOL POLYPHOSPHATE 5-PHOSPHATASE 9"/>
    <property type="match status" value="1"/>
</dbReference>
<feature type="domain" description="Inositol polyphosphate-related phosphatase" evidence="3">
    <location>
        <begin position="61"/>
        <end position="489"/>
    </location>
</feature>
<dbReference type="SUPFAM" id="SSF56219">
    <property type="entry name" value="DNase I-like"/>
    <property type="match status" value="1"/>
</dbReference>
<dbReference type="InterPro" id="IPR045849">
    <property type="entry name" value="IP5P_plant"/>
</dbReference>
<keyword evidence="2" id="KW-0378">Hydrolase</keyword>
<evidence type="ECO:0000256" key="2">
    <source>
        <dbReference type="ARBA" id="ARBA00022801"/>
    </source>
</evidence>
<dbReference type="SMART" id="SM00128">
    <property type="entry name" value="IPPc"/>
    <property type="match status" value="1"/>
</dbReference>
<dbReference type="PANTHER" id="PTHR45666:SF18">
    <property type="entry name" value="TYPE IV INOSITOL POLYPHOSPHATE 5-PHOSPHATASE 9"/>
    <property type="match status" value="1"/>
</dbReference>
<gene>
    <name evidence="4" type="ORF">LSAT_V11C400166050</name>
</gene>
<evidence type="ECO:0000313" key="4">
    <source>
        <dbReference type="EMBL" id="KAJ0211774.1"/>
    </source>
</evidence>
<reference evidence="4 5" key="1">
    <citation type="journal article" date="2017" name="Nat. Commun.">
        <title>Genome assembly with in vitro proximity ligation data and whole-genome triplication in lettuce.</title>
        <authorList>
            <person name="Reyes-Chin-Wo S."/>
            <person name="Wang Z."/>
            <person name="Yang X."/>
            <person name="Kozik A."/>
            <person name="Arikit S."/>
            <person name="Song C."/>
            <person name="Xia L."/>
            <person name="Froenicke L."/>
            <person name="Lavelle D.O."/>
            <person name="Truco M.J."/>
            <person name="Xia R."/>
            <person name="Zhu S."/>
            <person name="Xu C."/>
            <person name="Xu H."/>
            <person name="Xu X."/>
            <person name="Cox K."/>
            <person name="Korf I."/>
            <person name="Meyers B.C."/>
            <person name="Michelmore R.W."/>
        </authorList>
    </citation>
    <scope>NUCLEOTIDE SEQUENCE [LARGE SCALE GENOMIC DNA]</scope>
    <source>
        <strain evidence="5">cv. Salinas</strain>
        <tissue evidence="4">Seedlings</tissue>
    </source>
</reference>
<dbReference type="Proteomes" id="UP000235145">
    <property type="component" value="Unassembled WGS sequence"/>
</dbReference>
<evidence type="ECO:0000313" key="5">
    <source>
        <dbReference type="Proteomes" id="UP000235145"/>
    </source>
</evidence>
<name>A0A9R1XJ39_LACSA</name>
<comment type="similarity">
    <text evidence="1">Belongs to the inositol polyphosphate 5-phosphatase family.</text>
</comment>
<dbReference type="InterPro" id="IPR000300">
    <property type="entry name" value="IPPc"/>
</dbReference>